<dbReference type="Proteomes" id="UP000290870">
    <property type="component" value="Unassembled WGS sequence"/>
</dbReference>
<comment type="caution">
    <text evidence="7">The sequence shown here is derived from an EMBL/GenBank/DDBJ whole genome shotgun (WGS) entry which is preliminary data.</text>
</comment>
<evidence type="ECO:0000256" key="4">
    <source>
        <dbReference type="ARBA" id="ARBA00022989"/>
    </source>
</evidence>
<feature type="transmembrane region" description="Helical" evidence="6">
    <location>
        <begin position="12"/>
        <end position="30"/>
    </location>
</feature>
<evidence type="ECO:0000256" key="1">
    <source>
        <dbReference type="ARBA" id="ARBA00004651"/>
    </source>
</evidence>
<dbReference type="InterPro" id="IPR005495">
    <property type="entry name" value="LptG/LptF_permease"/>
</dbReference>
<evidence type="ECO:0000313" key="8">
    <source>
        <dbReference type="Proteomes" id="UP000290870"/>
    </source>
</evidence>
<dbReference type="OrthoDB" id="5372305at2"/>
<feature type="transmembrane region" description="Helical" evidence="6">
    <location>
        <begin position="97"/>
        <end position="121"/>
    </location>
</feature>
<keyword evidence="4 6" id="KW-1133">Transmembrane helix</keyword>
<sequence length="357" mass="41821">MSILTKYILKKYLINFIIVLISLELFFVGIDYLQNFKNIPDSANLQLLYILYNGFFTLTLALPLSIVFAWVITLVIFIKNNEFVAFNALGATRKEIFLPIMFISTSLLIFLIFLQMTPLAYSYDQKRKILNDEYFTSTKTDIFLKYNDYYVYFKKLLPLEKRAEGIHIFKVKNEDVIETIVAQKAYFQNNRWYIVDAKIITKPENINKDDLQQKLDIKYEKFLHTLDGFKPKILDNVYEGKTDFSIYDAISAIILLKSQGINTDKIRAILYNQIIIPFFVIPLLLLVYAYASLNSRFFNMGKFVSLSIFGTLIVWGFFFMLFKLSSSGNLMPEIILLLPFLFWIIISFVFFNKKINS</sequence>
<keyword evidence="2" id="KW-1003">Cell membrane</keyword>
<accession>A0A4Q0ZEC6</accession>
<name>A0A4Q0ZEC6_9BACT</name>
<feature type="transmembrane region" description="Helical" evidence="6">
    <location>
        <begin position="303"/>
        <end position="322"/>
    </location>
</feature>
<reference evidence="7 8" key="1">
    <citation type="submission" date="2017-10" db="EMBL/GenBank/DDBJ databases">
        <title>Genomics of the genus Arcobacter.</title>
        <authorList>
            <person name="Perez-Cataluna A."/>
            <person name="Figueras M.J."/>
        </authorList>
    </citation>
    <scope>NUCLEOTIDE SEQUENCE [LARGE SCALE GENOMIC DNA]</scope>
    <source>
        <strain evidence="7 8">F26</strain>
    </source>
</reference>
<feature type="transmembrane region" description="Helical" evidence="6">
    <location>
        <begin position="50"/>
        <end position="77"/>
    </location>
</feature>
<evidence type="ECO:0000256" key="5">
    <source>
        <dbReference type="ARBA" id="ARBA00023136"/>
    </source>
</evidence>
<gene>
    <name evidence="7" type="ORF">CRU90_10530</name>
</gene>
<dbReference type="PANTHER" id="PTHR33529">
    <property type="entry name" value="SLR0882 PROTEIN-RELATED"/>
    <property type="match status" value="1"/>
</dbReference>
<proteinExistence type="predicted"/>
<keyword evidence="3 6" id="KW-0812">Transmembrane</keyword>
<evidence type="ECO:0000256" key="3">
    <source>
        <dbReference type="ARBA" id="ARBA00022692"/>
    </source>
</evidence>
<evidence type="ECO:0000313" key="7">
    <source>
        <dbReference type="EMBL" id="RXJ83211.1"/>
    </source>
</evidence>
<dbReference type="RefSeq" id="WP_128987240.1">
    <property type="nucleotide sequence ID" value="NZ_PDJZ01000014.1"/>
</dbReference>
<dbReference type="GO" id="GO:0043190">
    <property type="term" value="C:ATP-binding cassette (ABC) transporter complex"/>
    <property type="evidence" value="ECO:0007669"/>
    <property type="project" value="TreeGrafter"/>
</dbReference>
<evidence type="ECO:0000256" key="2">
    <source>
        <dbReference type="ARBA" id="ARBA00022475"/>
    </source>
</evidence>
<dbReference type="PANTHER" id="PTHR33529:SF6">
    <property type="entry name" value="YJGP_YJGQ FAMILY PERMEASE"/>
    <property type="match status" value="1"/>
</dbReference>
<feature type="transmembrane region" description="Helical" evidence="6">
    <location>
        <begin position="334"/>
        <end position="351"/>
    </location>
</feature>
<feature type="transmembrane region" description="Helical" evidence="6">
    <location>
        <begin position="269"/>
        <end position="291"/>
    </location>
</feature>
<comment type="subcellular location">
    <subcellularLocation>
        <location evidence="1">Cell membrane</location>
        <topology evidence="1">Multi-pass membrane protein</topology>
    </subcellularLocation>
</comment>
<dbReference type="GO" id="GO:0015920">
    <property type="term" value="P:lipopolysaccharide transport"/>
    <property type="evidence" value="ECO:0007669"/>
    <property type="project" value="TreeGrafter"/>
</dbReference>
<organism evidence="7 8">
    <name type="scientific">Arcobacter cloacae</name>
    <dbReference type="NCBI Taxonomy" id="1054034"/>
    <lineage>
        <taxon>Bacteria</taxon>
        <taxon>Pseudomonadati</taxon>
        <taxon>Campylobacterota</taxon>
        <taxon>Epsilonproteobacteria</taxon>
        <taxon>Campylobacterales</taxon>
        <taxon>Arcobacteraceae</taxon>
        <taxon>Arcobacter</taxon>
    </lineage>
</organism>
<dbReference type="AlphaFoldDB" id="A0A4Q0ZEC6"/>
<dbReference type="EMBL" id="PDJZ01000014">
    <property type="protein sequence ID" value="RXJ83211.1"/>
    <property type="molecule type" value="Genomic_DNA"/>
</dbReference>
<evidence type="ECO:0000256" key="6">
    <source>
        <dbReference type="SAM" id="Phobius"/>
    </source>
</evidence>
<keyword evidence="5 6" id="KW-0472">Membrane</keyword>
<dbReference type="Pfam" id="PF03739">
    <property type="entry name" value="LptF_LptG"/>
    <property type="match status" value="1"/>
</dbReference>
<protein>
    <submittedName>
        <fullName evidence="7">Permease</fullName>
    </submittedName>
</protein>